<dbReference type="Gene3D" id="3.40.630.30">
    <property type="match status" value="1"/>
</dbReference>
<dbReference type="PROSITE" id="PS51186">
    <property type="entry name" value="GNAT"/>
    <property type="match status" value="1"/>
</dbReference>
<proteinExistence type="predicted"/>
<evidence type="ECO:0000313" key="2">
    <source>
        <dbReference type="EMBL" id="TWE15135.1"/>
    </source>
</evidence>
<dbReference type="InterPro" id="IPR000182">
    <property type="entry name" value="GNAT_dom"/>
</dbReference>
<feature type="domain" description="N-acetyltransferase" evidence="1">
    <location>
        <begin position="18"/>
        <end position="175"/>
    </location>
</feature>
<keyword evidence="3" id="KW-0808">Transferase</keyword>
<dbReference type="Proteomes" id="UP000318416">
    <property type="component" value="Unassembled WGS sequence"/>
</dbReference>
<dbReference type="GO" id="GO:0016747">
    <property type="term" value="F:acyltransferase activity, transferring groups other than amino-acyl groups"/>
    <property type="evidence" value="ECO:0007669"/>
    <property type="project" value="InterPro"/>
</dbReference>
<dbReference type="EMBL" id="VIVR01000001">
    <property type="protein sequence ID" value="TWE15135.1"/>
    <property type="molecule type" value="Genomic_DNA"/>
</dbReference>
<protein>
    <submittedName>
        <fullName evidence="3">RimJ/RimL family protein N-acetyltransferase</fullName>
    </submittedName>
</protein>
<dbReference type="EMBL" id="VIVR01000001">
    <property type="protein sequence ID" value="TWE21944.1"/>
    <property type="molecule type" value="Genomic_DNA"/>
</dbReference>
<dbReference type="AlphaFoldDB" id="A0A561F254"/>
<dbReference type="PANTHER" id="PTHR43610">
    <property type="entry name" value="BLL6696 PROTEIN"/>
    <property type="match status" value="1"/>
</dbReference>
<dbReference type="OrthoDB" id="9814648at2"/>
<dbReference type="PANTHER" id="PTHR43610:SF1">
    <property type="entry name" value="N-ACETYLTRANSFERASE DOMAIN-CONTAINING PROTEIN"/>
    <property type="match status" value="1"/>
</dbReference>
<organism evidence="3 4">
    <name type="scientific">Kitasatospora atroaurantiaca</name>
    <dbReference type="NCBI Taxonomy" id="285545"/>
    <lineage>
        <taxon>Bacteria</taxon>
        <taxon>Bacillati</taxon>
        <taxon>Actinomycetota</taxon>
        <taxon>Actinomycetes</taxon>
        <taxon>Kitasatosporales</taxon>
        <taxon>Streptomycetaceae</taxon>
        <taxon>Kitasatospora</taxon>
    </lineage>
</organism>
<dbReference type="Pfam" id="PF13302">
    <property type="entry name" value="Acetyltransf_3"/>
    <property type="match status" value="1"/>
</dbReference>
<accession>A0A561F254</accession>
<sequence>MHPEISFVEKPTLTGERVVLRPVCMADALAAVAADPEADRLTGTHETFSLETLERWYGSRAEHPDRLDLAMVERTTGVCVGEVVLSDLDVHNRSCSFRISLFDRRSFGQGLGTEASRLILGHAFESVGLHRIELLVFAFNPRARHVYEKIGFIHEGTRRDALCWNGEWIDGHTMAILADEWVAHRGHPHPAR</sequence>
<dbReference type="RefSeq" id="WP_145786522.1">
    <property type="nucleotide sequence ID" value="NZ_BAAABR010000058.1"/>
</dbReference>
<keyword evidence="4" id="KW-1185">Reference proteome</keyword>
<name>A0A561F254_9ACTN</name>
<dbReference type="InterPro" id="IPR016181">
    <property type="entry name" value="Acyl_CoA_acyltransferase"/>
</dbReference>
<reference evidence="3 4" key="1">
    <citation type="submission" date="2019-06" db="EMBL/GenBank/DDBJ databases">
        <title>Sequencing the genomes of 1000 actinobacteria strains.</title>
        <authorList>
            <person name="Klenk H.-P."/>
        </authorList>
    </citation>
    <scope>NUCLEOTIDE SEQUENCE [LARGE SCALE GENOMIC DNA]</scope>
    <source>
        <strain evidence="3 4">DSM 41649</strain>
    </source>
</reference>
<dbReference type="SUPFAM" id="SSF55729">
    <property type="entry name" value="Acyl-CoA N-acyltransferases (Nat)"/>
    <property type="match status" value="1"/>
</dbReference>
<comment type="caution">
    <text evidence="3">The sequence shown here is derived from an EMBL/GenBank/DDBJ whole genome shotgun (WGS) entry which is preliminary data.</text>
</comment>
<evidence type="ECO:0000313" key="4">
    <source>
        <dbReference type="Proteomes" id="UP000318416"/>
    </source>
</evidence>
<evidence type="ECO:0000259" key="1">
    <source>
        <dbReference type="PROSITE" id="PS51186"/>
    </source>
</evidence>
<gene>
    <name evidence="2" type="ORF">FB465_0003</name>
    <name evidence="3" type="ORF">FB465_7203</name>
</gene>
<evidence type="ECO:0000313" key="3">
    <source>
        <dbReference type="EMBL" id="TWE21944.1"/>
    </source>
</evidence>